<proteinExistence type="predicted"/>
<name>A0A4S8MQH4_DENBC</name>
<evidence type="ECO:0000313" key="3">
    <source>
        <dbReference type="Proteomes" id="UP000297245"/>
    </source>
</evidence>
<feature type="compositionally biased region" description="Polar residues" evidence="1">
    <location>
        <begin position="161"/>
        <end position="178"/>
    </location>
</feature>
<organism evidence="2 3">
    <name type="scientific">Dendrothele bispora (strain CBS 962.96)</name>
    <dbReference type="NCBI Taxonomy" id="1314807"/>
    <lineage>
        <taxon>Eukaryota</taxon>
        <taxon>Fungi</taxon>
        <taxon>Dikarya</taxon>
        <taxon>Basidiomycota</taxon>
        <taxon>Agaricomycotina</taxon>
        <taxon>Agaricomycetes</taxon>
        <taxon>Agaricomycetidae</taxon>
        <taxon>Agaricales</taxon>
        <taxon>Agaricales incertae sedis</taxon>
        <taxon>Dendrothele</taxon>
    </lineage>
</organism>
<dbReference type="EMBL" id="ML179052">
    <property type="protein sequence ID" value="THV04849.1"/>
    <property type="molecule type" value="Genomic_DNA"/>
</dbReference>
<accession>A0A4S8MQH4</accession>
<dbReference type="OrthoDB" id="3201807at2759"/>
<keyword evidence="3" id="KW-1185">Reference proteome</keyword>
<reference evidence="2 3" key="1">
    <citation type="journal article" date="2019" name="Nat. Ecol. Evol.">
        <title>Megaphylogeny resolves global patterns of mushroom evolution.</title>
        <authorList>
            <person name="Varga T."/>
            <person name="Krizsan K."/>
            <person name="Foldi C."/>
            <person name="Dima B."/>
            <person name="Sanchez-Garcia M."/>
            <person name="Sanchez-Ramirez S."/>
            <person name="Szollosi G.J."/>
            <person name="Szarkandi J.G."/>
            <person name="Papp V."/>
            <person name="Albert L."/>
            <person name="Andreopoulos W."/>
            <person name="Angelini C."/>
            <person name="Antonin V."/>
            <person name="Barry K.W."/>
            <person name="Bougher N.L."/>
            <person name="Buchanan P."/>
            <person name="Buyck B."/>
            <person name="Bense V."/>
            <person name="Catcheside P."/>
            <person name="Chovatia M."/>
            <person name="Cooper J."/>
            <person name="Damon W."/>
            <person name="Desjardin D."/>
            <person name="Finy P."/>
            <person name="Geml J."/>
            <person name="Haridas S."/>
            <person name="Hughes K."/>
            <person name="Justo A."/>
            <person name="Karasinski D."/>
            <person name="Kautmanova I."/>
            <person name="Kiss B."/>
            <person name="Kocsube S."/>
            <person name="Kotiranta H."/>
            <person name="LaButti K.M."/>
            <person name="Lechner B.E."/>
            <person name="Liimatainen K."/>
            <person name="Lipzen A."/>
            <person name="Lukacs Z."/>
            <person name="Mihaltcheva S."/>
            <person name="Morgado L.N."/>
            <person name="Niskanen T."/>
            <person name="Noordeloos M.E."/>
            <person name="Ohm R.A."/>
            <person name="Ortiz-Santana B."/>
            <person name="Ovrebo C."/>
            <person name="Racz N."/>
            <person name="Riley R."/>
            <person name="Savchenko A."/>
            <person name="Shiryaev A."/>
            <person name="Soop K."/>
            <person name="Spirin V."/>
            <person name="Szebenyi C."/>
            <person name="Tomsovsky M."/>
            <person name="Tulloss R.E."/>
            <person name="Uehling J."/>
            <person name="Grigoriev I.V."/>
            <person name="Vagvolgyi C."/>
            <person name="Papp T."/>
            <person name="Martin F.M."/>
            <person name="Miettinen O."/>
            <person name="Hibbett D.S."/>
            <person name="Nagy L.G."/>
        </authorList>
    </citation>
    <scope>NUCLEOTIDE SEQUENCE [LARGE SCALE GENOMIC DNA]</scope>
    <source>
        <strain evidence="2 3">CBS 962.96</strain>
    </source>
</reference>
<sequence length="245" mass="26561">MADSQDLIKVGLAAAQYPASHVARLLQSEREAGIINHHDSTLTVAFISSVQSMRYYMPVSGATFGVLALVAIRGRGFSFPQRIFAITSAVTVGHLLPATTASLKFRSYANSLDDPQGVVQALKHVNEKARLPMGDESDFSVDSQFAEIPAASSPSSDTSSQVQPRTQGSTTAEIQKSPSKWDEIRALNSNKAPVSSWDALRQKHERAQIPASTGTPPPPQPDRDVDRAQAQAEFDAMVEKERNMK</sequence>
<dbReference type="AlphaFoldDB" id="A0A4S8MQH4"/>
<feature type="region of interest" description="Disordered" evidence="1">
    <location>
        <begin position="148"/>
        <end position="229"/>
    </location>
</feature>
<evidence type="ECO:0000313" key="2">
    <source>
        <dbReference type="EMBL" id="THV04849.1"/>
    </source>
</evidence>
<feature type="compositionally biased region" description="Low complexity" evidence="1">
    <location>
        <begin position="149"/>
        <end position="160"/>
    </location>
</feature>
<gene>
    <name evidence="2" type="ORF">K435DRAFT_961581</name>
</gene>
<evidence type="ECO:0000256" key="1">
    <source>
        <dbReference type="SAM" id="MobiDB-lite"/>
    </source>
</evidence>
<protein>
    <submittedName>
        <fullName evidence="2">Uncharacterized protein</fullName>
    </submittedName>
</protein>
<dbReference type="Proteomes" id="UP000297245">
    <property type="component" value="Unassembled WGS sequence"/>
</dbReference>